<accession>A0A975BG12</accession>
<feature type="transmembrane region" description="Helical" evidence="1">
    <location>
        <begin position="12"/>
        <end position="28"/>
    </location>
</feature>
<evidence type="ECO:0000313" key="3">
    <source>
        <dbReference type="Proteomes" id="UP000663722"/>
    </source>
</evidence>
<keyword evidence="1" id="KW-1133">Transmembrane helix</keyword>
<name>A0A975BG12_9BACT</name>
<reference evidence="2" key="1">
    <citation type="journal article" date="2021" name="Microb. Physiol.">
        <title>Proteogenomic Insights into the Physiology of Marine, Sulfate-Reducing, Filamentous Desulfonema limicola and Desulfonema magnum.</title>
        <authorList>
            <person name="Schnaars V."/>
            <person name="Wohlbrand L."/>
            <person name="Scheve S."/>
            <person name="Hinrichs C."/>
            <person name="Reinhardt R."/>
            <person name="Rabus R."/>
        </authorList>
    </citation>
    <scope>NUCLEOTIDE SEQUENCE</scope>
    <source>
        <strain evidence="2">4be13</strain>
    </source>
</reference>
<organism evidence="2 3">
    <name type="scientific">Desulfonema magnum</name>
    <dbReference type="NCBI Taxonomy" id="45655"/>
    <lineage>
        <taxon>Bacteria</taxon>
        <taxon>Pseudomonadati</taxon>
        <taxon>Thermodesulfobacteriota</taxon>
        <taxon>Desulfobacteria</taxon>
        <taxon>Desulfobacterales</taxon>
        <taxon>Desulfococcaceae</taxon>
        <taxon>Desulfonema</taxon>
    </lineage>
</organism>
<proteinExistence type="predicted"/>
<gene>
    <name evidence="2" type="ORF">dnm_007370</name>
</gene>
<dbReference type="KEGG" id="dmm:dnm_007370"/>
<dbReference type="AlphaFoldDB" id="A0A975BG12"/>
<dbReference type="EMBL" id="CP061800">
    <property type="protein sequence ID" value="QTA84737.1"/>
    <property type="molecule type" value="Genomic_DNA"/>
</dbReference>
<keyword evidence="1" id="KW-0472">Membrane</keyword>
<keyword evidence="3" id="KW-1185">Reference proteome</keyword>
<keyword evidence="1" id="KW-0812">Transmembrane</keyword>
<evidence type="ECO:0000256" key="1">
    <source>
        <dbReference type="SAM" id="Phobius"/>
    </source>
</evidence>
<protein>
    <submittedName>
        <fullName evidence="2">Uncharacterized protein</fullName>
    </submittedName>
</protein>
<sequence>MYKKLLLRNGTLNELHLIIIFIYLWFNLDPPSFFPYINLAFKKNFGGVNSKGTDPNLRSNPENSVFLYPKTFPESL</sequence>
<evidence type="ECO:0000313" key="2">
    <source>
        <dbReference type="EMBL" id="QTA84737.1"/>
    </source>
</evidence>
<dbReference type="Proteomes" id="UP000663722">
    <property type="component" value="Chromosome"/>
</dbReference>